<name>A0ABY4APX3_9BURK</name>
<feature type="transmembrane region" description="Helical" evidence="9">
    <location>
        <begin position="156"/>
        <end position="180"/>
    </location>
</feature>
<dbReference type="PANTHER" id="PTHR34295">
    <property type="entry name" value="BIOTIN TRANSPORTER BIOY"/>
    <property type="match status" value="1"/>
</dbReference>
<dbReference type="EMBL" id="CP063982">
    <property type="protein sequence ID" value="UOD51671.1"/>
    <property type="molecule type" value="Genomic_DNA"/>
</dbReference>
<feature type="transmembrane region" description="Helical" evidence="9">
    <location>
        <begin position="124"/>
        <end position="144"/>
    </location>
</feature>
<dbReference type="InterPro" id="IPR003784">
    <property type="entry name" value="BioY"/>
</dbReference>
<feature type="transmembrane region" description="Helical" evidence="9">
    <location>
        <begin position="78"/>
        <end position="103"/>
    </location>
</feature>
<keyword evidence="5 9" id="KW-0812">Transmembrane</keyword>
<keyword evidence="6 9" id="KW-1133">Transmembrane helix</keyword>
<dbReference type="PIRSF" id="PIRSF016661">
    <property type="entry name" value="BioY"/>
    <property type="match status" value="1"/>
</dbReference>
<dbReference type="RefSeq" id="WP_243480088.1">
    <property type="nucleotide sequence ID" value="NZ_CP063982.1"/>
</dbReference>
<keyword evidence="11" id="KW-1185">Reference proteome</keyword>
<comment type="subcellular location">
    <subcellularLocation>
        <location evidence="1 8">Cell membrane</location>
        <topology evidence="1 8">Multi-pass membrane protein</topology>
    </subcellularLocation>
</comment>
<feature type="transmembrane region" description="Helical" evidence="9">
    <location>
        <begin position="6"/>
        <end position="27"/>
    </location>
</feature>
<evidence type="ECO:0000256" key="9">
    <source>
        <dbReference type="SAM" id="Phobius"/>
    </source>
</evidence>
<gene>
    <name evidence="10" type="ORF">DHf2319_10235</name>
</gene>
<feature type="transmembrane region" description="Helical" evidence="9">
    <location>
        <begin position="39"/>
        <end position="66"/>
    </location>
</feature>
<organism evidence="10 11">
    <name type="scientific">Orrella daihaiensis</name>
    <dbReference type="NCBI Taxonomy" id="2782176"/>
    <lineage>
        <taxon>Bacteria</taxon>
        <taxon>Pseudomonadati</taxon>
        <taxon>Pseudomonadota</taxon>
        <taxon>Betaproteobacteria</taxon>
        <taxon>Burkholderiales</taxon>
        <taxon>Alcaligenaceae</taxon>
        <taxon>Orrella</taxon>
    </lineage>
</organism>
<proteinExistence type="inferred from homology"/>
<evidence type="ECO:0000256" key="3">
    <source>
        <dbReference type="ARBA" id="ARBA00022448"/>
    </source>
</evidence>
<keyword evidence="4 8" id="KW-1003">Cell membrane</keyword>
<evidence type="ECO:0000256" key="4">
    <source>
        <dbReference type="ARBA" id="ARBA00022475"/>
    </source>
</evidence>
<evidence type="ECO:0000256" key="5">
    <source>
        <dbReference type="ARBA" id="ARBA00022692"/>
    </source>
</evidence>
<keyword evidence="3 8" id="KW-0813">Transport</keyword>
<evidence type="ECO:0000256" key="8">
    <source>
        <dbReference type="PIRNR" id="PIRNR016661"/>
    </source>
</evidence>
<dbReference type="PANTHER" id="PTHR34295:SF4">
    <property type="entry name" value="BIOTIN TRANSPORTER BIOY-RELATED"/>
    <property type="match status" value="1"/>
</dbReference>
<evidence type="ECO:0000256" key="2">
    <source>
        <dbReference type="ARBA" id="ARBA00010692"/>
    </source>
</evidence>
<keyword evidence="7 8" id="KW-0472">Membrane</keyword>
<evidence type="ECO:0000256" key="7">
    <source>
        <dbReference type="ARBA" id="ARBA00023136"/>
    </source>
</evidence>
<comment type="similarity">
    <text evidence="2 8">Belongs to the BioY family.</text>
</comment>
<evidence type="ECO:0000313" key="11">
    <source>
        <dbReference type="Proteomes" id="UP000831607"/>
    </source>
</evidence>
<protein>
    <recommendedName>
        <fullName evidence="8">Biotin transporter</fullName>
    </recommendedName>
</protein>
<reference evidence="10 11" key="1">
    <citation type="submission" date="2020-11" db="EMBL/GenBank/DDBJ databases">
        <title>Algicoccus daihaiensis sp.nov., isolated from Daihai Lake in Inner Mongolia.</title>
        <authorList>
            <person name="Kai J."/>
        </authorList>
    </citation>
    <scope>NUCLEOTIDE SEQUENCE [LARGE SCALE GENOMIC DNA]</scope>
    <source>
        <strain evidence="11">f23</strain>
    </source>
</reference>
<evidence type="ECO:0000313" key="10">
    <source>
        <dbReference type="EMBL" id="UOD51671.1"/>
    </source>
</evidence>
<accession>A0ABY4APX3</accession>
<sequence>MSSKDITYIALFTSLTIVFAIIPPIPMPLVPVPLTLQTLGVMLAGLVLGPRLALISMALYLVIALVGFPVLPGGRSGLAVFAGPTGGFLLGFLPGAFVTGWMARRSMQLAQGQRSGAQIFASNLTASILGGALTVYVIGVPWLAMVTDTPLSKAVLAVAIFMPGDVIKALIAAFVATRLAQLMPAAGDRQ</sequence>
<evidence type="ECO:0000256" key="6">
    <source>
        <dbReference type="ARBA" id="ARBA00022989"/>
    </source>
</evidence>
<evidence type="ECO:0000256" key="1">
    <source>
        <dbReference type="ARBA" id="ARBA00004651"/>
    </source>
</evidence>
<dbReference type="Pfam" id="PF02632">
    <property type="entry name" value="BioY"/>
    <property type="match status" value="1"/>
</dbReference>
<dbReference type="Proteomes" id="UP000831607">
    <property type="component" value="Chromosome"/>
</dbReference>
<dbReference type="Gene3D" id="1.10.1760.20">
    <property type="match status" value="1"/>
</dbReference>